<evidence type="ECO:0000313" key="2">
    <source>
        <dbReference type="EMBL" id="CDW84604.1"/>
    </source>
</evidence>
<dbReference type="PANTHER" id="PTHR11669">
    <property type="entry name" value="REPLICATION FACTOR C / DNA POLYMERASE III GAMMA-TAU SUBUNIT"/>
    <property type="match status" value="1"/>
</dbReference>
<evidence type="ECO:0000256" key="1">
    <source>
        <dbReference type="ARBA" id="ARBA00022705"/>
    </source>
</evidence>
<dbReference type="FunFam" id="1.10.8.60:FF:000030">
    <property type="entry name" value="replication factor C subunit 3"/>
    <property type="match status" value="1"/>
</dbReference>
<dbReference type="GO" id="GO:0005634">
    <property type="term" value="C:nucleus"/>
    <property type="evidence" value="ECO:0007669"/>
    <property type="project" value="TreeGrafter"/>
</dbReference>
<dbReference type="CDD" id="cd00009">
    <property type="entry name" value="AAA"/>
    <property type="match status" value="1"/>
</dbReference>
<dbReference type="PANTHER" id="PTHR11669:SF1">
    <property type="entry name" value="REPLICATION FACTOR C SUBUNIT 3"/>
    <property type="match status" value="1"/>
</dbReference>
<dbReference type="Gene3D" id="3.40.50.300">
    <property type="entry name" value="P-loop containing nucleotide triphosphate hydrolases"/>
    <property type="match status" value="1"/>
</dbReference>
<sequence length="374" mass="43075">MHSEQRLWVEKYRPLCIEDAQQIHRETYKMLGKLAQSDDFPHILFYGPSGAGKRTLTKCLLQELYKTNSVHKIKSEHKEFKASATSSTIVECVVFSSNFHIEVTPSDADNQDRVIVQKLIKEVAGSQQLDTKAQKSFKVVVIHELDNLTREAQAALRRTMETYMPYCRIIANCESLSKVIQPLRSRCLQVRVPAPSGQEITRVLDQISRTEGFDLPSQLAFSISNYSRRNLRRAIMMLQTAKLKNEKLSDKTYIPAPEYETYTRDIAKMVVQEQSPKQLRQIRTKLYELLTKGITSDMIFQILAREFLKKSQSNDKNSAALPEIIKPEVLKFAVMFEHRCKEGSKAIFHLEAFLARVMAIFKGYQIRAMGQKQY</sequence>
<proteinExistence type="predicted"/>
<dbReference type="InterPro" id="IPR050238">
    <property type="entry name" value="DNA_Rep/Repair_Clamp_Loader"/>
</dbReference>
<dbReference type="GO" id="GO:0003689">
    <property type="term" value="F:DNA clamp loader activity"/>
    <property type="evidence" value="ECO:0007669"/>
    <property type="project" value="TreeGrafter"/>
</dbReference>
<dbReference type="OMA" id="LKADIMH"/>
<dbReference type="Proteomes" id="UP000039865">
    <property type="component" value="Unassembled WGS sequence"/>
</dbReference>
<protein>
    <submittedName>
        <fullName evidence="2">Replication factor c subunit 3</fullName>
    </submittedName>
</protein>
<dbReference type="SUPFAM" id="SSF52540">
    <property type="entry name" value="P-loop containing nucleoside triphosphate hydrolases"/>
    <property type="match status" value="1"/>
</dbReference>
<dbReference type="Pfam" id="PF22534">
    <property type="entry name" value="RFC_C"/>
    <property type="match status" value="1"/>
</dbReference>
<dbReference type="AlphaFoldDB" id="A0A078AQW2"/>
<dbReference type="EMBL" id="CCKQ01012972">
    <property type="protein sequence ID" value="CDW84604.1"/>
    <property type="molecule type" value="Genomic_DNA"/>
</dbReference>
<name>A0A078AQW2_STYLE</name>
<dbReference type="InterPro" id="IPR027417">
    <property type="entry name" value="P-loop_NTPase"/>
</dbReference>
<dbReference type="FunFam" id="3.40.50.300:FF:000136">
    <property type="entry name" value="Replication factor C subunit 5"/>
    <property type="match status" value="1"/>
</dbReference>
<keyword evidence="3" id="KW-1185">Reference proteome</keyword>
<dbReference type="GO" id="GO:0006261">
    <property type="term" value="P:DNA-templated DNA replication"/>
    <property type="evidence" value="ECO:0007669"/>
    <property type="project" value="TreeGrafter"/>
</dbReference>
<dbReference type="InterPro" id="IPR008921">
    <property type="entry name" value="DNA_pol3_clamp-load_cplx_C"/>
</dbReference>
<dbReference type="Gene3D" id="1.10.8.60">
    <property type="match status" value="1"/>
</dbReference>
<dbReference type="GO" id="GO:0003677">
    <property type="term" value="F:DNA binding"/>
    <property type="evidence" value="ECO:0007669"/>
    <property type="project" value="InterPro"/>
</dbReference>
<dbReference type="Pfam" id="PF13177">
    <property type="entry name" value="DNA_pol3_delta2"/>
    <property type="match status" value="1"/>
</dbReference>
<dbReference type="OrthoDB" id="761538at2759"/>
<evidence type="ECO:0000313" key="3">
    <source>
        <dbReference type="Proteomes" id="UP000039865"/>
    </source>
</evidence>
<dbReference type="Gene3D" id="1.20.272.10">
    <property type="match status" value="1"/>
</dbReference>
<organism evidence="2 3">
    <name type="scientific">Stylonychia lemnae</name>
    <name type="common">Ciliate</name>
    <dbReference type="NCBI Taxonomy" id="5949"/>
    <lineage>
        <taxon>Eukaryota</taxon>
        <taxon>Sar</taxon>
        <taxon>Alveolata</taxon>
        <taxon>Ciliophora</taxon>
        <taxon>Intramacronucleata</taxon>
        <taxon>Spirotrichea</taxon>
        <taxon>Stichotrichia</taxon>
        <taxon>Sporadotrichida</taxon>
        <taxon>Oxytrichidae</taxon>
        <taxon>Stylonychinae</taxon>
        <taxon>Stylonychia</taxon>
    </lineage>
</organism>
<dbReference type="GO" id="GO:0005663">
    <property type="term" value="C:DNA replication factor C complex"/>
    <property type="evidence" value="ECO:0007669"/>
    <property type="project" value="TreeGrafter"/>
</dbReference>
<keyword evidence="1" id="KW-0235">DNA replication</keyword>
<accession>A0A078AQW2</accession>
<dbReference type="FunCoup" id="A0A078AQW2">
    <property type="interactions" value="462"/>
</dbReference>
<dbReference type="SUPFAM" id="SSF48019">
    <property type="entry name" value="post-AAA+ oligomerization domain-like"/>
    <property type="match status" value="1"/>
</dbReference>
<dbReference type="Pfam" id="PF21960">
    <property type="entry name" value="RCF1-5-like_lid"/>
    <property type="match status" value="1"/>
</dbReference>
<dbReference type="InParanoid" id="A0A078AQW2"/>
<reference evidence="2 3" key="1">
    <citation type="submission" date="2014-06" db="EMBL/GenBank/DDBJ databases">
        <authorList>
            <person name="Swart Estienne"/>
        </authorList>
    </citation>
    <scope>NUCLEOTIDE SEQUENCE [LARGE SCALE GENOMIC DNA]</scope>
    <source>
        <strain evidence="2 3">130c</strain>
    </source>
</reference>
<gene>
    <name evidence="2" type="primary">Contig16419.g17484</name>
    <name evidence="2" type="ORF">STYLEM_13669</name>
</gene>
<dbReference type="GO" id="GO:0006281">
    <property type="term" value="P:DNA repair"/>
    <property type="evidence" value="ECO:0007669"/>
    <property type="project" value="TreeGrafter"/>
</dbReference>